<comment type="caution">
    <text evidence="9">The sequence shown here is derived from an EMBL/GenBank/DDBJ whole genome shotgun (WGS) entry which is preliminary data.</text>
</comment>
<feature type="domain" description="FAD dependent oxidoreductase" evidence="8">
    <location>
        <begin position="2"/>
        <end position="396"/>
    </location>
</feature>
<evidence type="ECO:0000256" key="6">
    <source>
        <dbReference type="ARBA" id="ARBA00047884"/>
    </source>
</evidence>
<evidence type="ECO:0000256" key="7">
    <source>
        <dbReference type="HAMAP-Rule" id="MF_01202"/>
    </source>
</evidence>
<evidence type="ECO:0000256" key="1">
    <source>
        <dbReference type="ARBA" id="ARBA00001974"/>
    </source>
</evidence>
<gene>
    <name evidence="7" type="primary">dadA</name>
    <name evidence="9" type="ORF">CR155_04635</name>
</gene>
<comment type="similarity">
    <text evidence="2 7">Belongs to the DadA oxidoreductase family.</text>
</comment>
<comment type="catalytic activity">
    <reaction evidence="6 7">
        <text>a D-alpha-amino acid + A + H2O = a 2-oxocarboxylate + AH2 + NH4(+)</text>
        <dbReference type="Rhea" id="RHEA:18125"/>
        <dbReference type="ChEBI" id="CHEBI:13193"/>
        <dbReference type="ChEBI" id="CHEBI:15377"/>
        <dbReference type="ChEBI" id="CHEBI:17499"/>
        <dbReference type="ChEBI" id="CHEBI:28938"/>
        <dbReference type="ChEBI" id="CHEBI:35179"/>
        <dbReference type="ChEBI" id="CHEBI:59871"/>
    </reaction>
</comment>
<evidence type="ECO:0000313" key="9">
    <source>
        <dbReference type="EMBL" id="PLC54764.1"/>
    </source>
</evidence>
<evidence type="ECO:0000256" key="2">
    <source>
        <dbReference type="ARBA" id="ARBA00009410"/>
    </source>
</evidence>
<feature type="binding site" evidence="7">
    <location>
        <begin position="3"/>
        <end position="17"/>
    </location>
    <ligand>
        <name>FAD</name>
        <dbReference type="ChEBI" id="CHEBI:57692"/>
    </ligand>
</feature>
<comment type="cofactor">
    <cofactor evidence="1 7">
        <name>FAD</name>
        <dbReference type="ChEBI" id="CHEBI:57692"/>
    </cofactor>
</comment>
<dbReference type="InterPro" id="IPR036188">
    <property type="entry name" value="FAD/NAD-bd_sf"/>
</dbReference>
<dbReference type="AlphaFoldDB" id="A0A2N4UIB1"/>
<dbReference type="InterPro" id="IPR023080">
    <property type="entry name" value="DadA"/>
</dbReference>
<dbReference type="GO" id="GO:0005737">
    <property type="term" value="C:cytoplasm"/>
    <property type="evidence" value="ECO:0007669"/>
    <property type="project" value="TreeGrafter"/>
</dbReference>
<dbReference type="Pfam" id="PF01266">
    <property type="entry name" value="DAO"/>
    <property type="match status" value="1"/>
</dbReference>
<dbReference type="HAMAP" id="MF_01202">
    <property type="entry name" value="DadA"/>
    <property type="match status" value="1"/>
</dbReference>
<organism evidence="9 10">
    <name type="scientific">Pollutimonas nitritireducens</name>
    <dbReference type="NCBI Taxonomy" id="2045209"/>
    <lineage>
        <taxon>Bacteria</taxon>
        <taxon>Pseudomonadati</taxon>
        <taxon>Pseudomonadota</taxon>
        <taxon>Betaproteobacteria</taxon>
        <taxon>Burkholderiales</taxon>
        <taxon>Alcaligenaceae</taxon>
        <taxon>Pollutimonas</taxon>
    </lineage>
</organism>
<dbReference type="FunFam" id="3.50.50.60:FF:000020">
    <property type="entry name" value="D-amino acid dehydrogenase"/>
    <property type="match status" value="1"/>
</dbReference>
<dbReference type="RefSeq" id="WP_102068841.1">
    <property type="nucleotide sequence ID" value="NZ_PDNV01000003.1"/>
</dbReference>
<sequence length="417" mass="45685">MKVVVLGAGVIGVTTAYYLARQGHTVHVYDRQADSALETSFANAGQISYGYSSPWAAPGIPIKAVKWMFAQHPPLSIRPDGTLFQLQWMYRMWRNCTASRYGVNKERLVRLSSYSGACLQELRDAIGIQYEGRQRGTLQVFRTQQQLDAVAQDIAVLKEAGMDYQLLGRDDLTTAEPGLTQSKGKLMGGLRLPGDETGDCHIFTTRLTEEAKKLGVEFHYGVTVQQLHLTAGQVSGIQCDNRLVSADAYVVALGSYSGGLLKKIEPVPVYPMKGYSITVPIADERRAPVSTLLDETYKTAITRFDNRIRVGGMAEIAGFDLSLNPARQKTLEMVVDDLFPGARAHGEVSFWTGLRPKTPDSTPIVGGTRYANLFLNTGHGTLGWTMACGSGQLLADIMSGKPTDIRSDDLSIHRYGK</sequence>
<keyword evidence="3 7" id="KW-0285">Flavoprotein</keyword>
<dbReference type="GO" id="GO:0055130">
    <property type="term" value="P:D-alanine catabolic process"/>
    <property type="evidence" value="ECO:0007669"/>
    <property type="project" value="TreeGrafter"/>
</dbReference>
<accession>A0A2N4UIB1</accession>
<evidence type="ECO:0000256" key="4">
    <source>
        <dbReference type="ARBA" id="ARBA00022827"/>
    </source>
</evidence>
<evidence type="ECO:0000313" key="10">
    <source>
        <dbReference type="Proteomes" id="UP000234328"/>
    </source>
</evidence>
<evidence type="ECO:0000256" key="3">
    <source>
        <dbReference type="ARBA" id="ARBA00022630"/>
    </source>
</evidence>
<evidence type="ECO:0000259" key="8">
    <source>
        <dbReference type="Pfam" id="PF01266"/>
    </source>
</evidence>
<keyword evidence="10" id="KW-1185">Reference proteome</keyword>
<dbReference type="Proteomes" id="UP000234328">
    <property type="component" value="Unassembled WGS sequence"/>
</dbReference>
<dbReference type="PANTHER" id="PTHR13847">
    <property type="entry name" value="SARCOSINE DEHYDROGENASE-RELATED"/>
    <property type="match status" value="1"/>
</dbReference>
<evidence type="ECO:0000256" key="5">
    <source>
        <dbReference type="ARBA" id="ARBA00023002"/>
    </source>
</evidence>
<dbReference type="Gene3D" id="3.50.50.60">
    <property type="entry name" value="FAD/NAD(P)-binding domain"/>
    <property type="match status" value="2"/>
</dbReference>
<dbReference type="SUPFAM" id="SSF54373">
    <property type="entry name" value="FAD-linked reductases, C-terminal domain"/>
    <property type="match status" value="1"/>
</dbReference>
<dbReference type="InterPro" id="IPR006076">
    <property type="entry name" value="FAD-dep_OxRdtase"/>
</dbReference>
<dbReference type="SUPFAM" id="SSF51905">
    <property type="entry name" value="FAD/NAD(P)-binding domain"/>
    <property type="match status" value="1"/>
</dbReference>
<proteinExistence type="inferred from homology"/>
<dbReference type="GO" id="GO:0005886">
    <property type="term" value="C:plasma membrane"/>
    <property type="evidence" value="ECO:0007669"/>
    <property type="project" value="TreeGrafter"/>
</dbReference>
<dbReference type="EMBL" id="PDNV01000003">
    <property type="protein sequence ID" value="PLC54764.1"/>
    <property type="molecule type" value="Genomic_DNA"/>
</dbReference>
<reference evidence="9 10" key="1">
    <citation type="submission" date="2017-10" db="EMBL/GenBank/DDBJ databases">
        <title>Two draft genome sequences of Pusillimonas sp. strains isolated from a nitrate- and radionuclide-contaminated groundwater in Russia.</title>
        <authorList>
            <person name="Grouzdev D.S."/>
            <person name="Tourova T.P."/>
            <person name="Goeva M.A."/>
            <person name="Babich T.L."/>
            <person name="Sokolova D.S."/>
            <person name="Abdullin R."/>
            <person name="Poltaraus A.B."/>
            <person name="Toshchakov S.V."/>
            <person name="Nazina T.N."/>
        </authorList>
    </citation>
    <scope>NUCLEOTIDE SEQUENCE [LARGE SCALE GENOMIC DNA]</scope>
    <source>
        <strain evidence="9 10">JR1/69-2-13</strain>
    </source>
</reference>
<dbReference type="GO" id="GO:0008718">
    <property type="term" value="F:D-amino-acid dehydrogenase activity"/>
    <property type="evidence" value="ECO:0007669"/>
    <property type="project" value="UniProtKB-UniRule"/>
</dbReference>
<dbReference type="EC" id="1.4.99.-" evidence="7"/>
<dbReference type="NCBIfam" id="NF001933">
    <property type="entry name" value="PRK00711.1"/>
    <property type="match status" value="1"/>
</dbReference>
<name>A0A2N4UIB1_9BURK</name>
<dbReference type="PANTHER" id="PTHR13847:SF280">
    <property type="entry name" value="D-AMINO ACID DEHYDROGENASE"/>
    <property type="match status" value="1"/>
</dbReference>
<keyword evidence="5 7" id="KW-0560">Oxidoreductase</keyword>
<keyword evidence="4 7" id="KW-0274">FAD</keyword>
<dbReference type="Gene3D" id="3.30.9.10">
    <property type="entry name" value="D-Amino Acid Oxidase, subunit A, domain 2"/>
    <property type="match status" value="1"/>
</dbReference>
<protein>
    <recommendedName>
        <fullName evidence="7">D-amino acid dehydrogenase</fullName>
        <ecNumber evidence="7">1.4.99.-</ecNumber>
    </recommendedName>
</protein>
<dbReference type="OrthoDB" id="18526at2"/>
<comment type="function">
    <text evidence="7">Oxidative deamination of D-amino acids.</text>
</comment>